<sequence>MTAAAIRHLAYPGPQSQIDTHRQRRDLFALKSAYLRDRLCVAYSLDIIGHSYLILWLSVPSLETGVNQGLHRMATQQSISPAHTNPTLIDVRGMSNAVAQPLVYAATIRLAIGQRVQVLADTDPDAMMRAVAFQLRNAISWRFESDGKVWQINIQPRAEAEAKDVVDLLTWDHYRLDRQFADILAAANEQRIADAESIFNDYWIGLRRHVHLENNVLGPTLGGGEEKGPLADMLFEHDSIIVQSRLVEETLLEKDYDMLPAICAVLSGSLAKHENREETTLFPIWQSTDNSDRGRAAEFLARAKELLAGAEDRQIDKEFPSSLRPD</sequence>
<proteinExistence type="predicted"/>
<dbReference type="eggNOG" id="COG4309">
    <property type="taxonomic scope" value="Bacteria"/>
</dbReference>
<dbReference type="EMBL" id="CP002985">
    <property type="protein sequence ID" value="AEM47668.1"/>
    <property type="molecule type" value="Genomic_DNA"/>
</dbReference>
<dbReference type="eggNOG" id="COG5592">
    <property type="taxonomic scope" value="Bacteria"/>
</dbReference>
<evidence type="ECO:0000313" key="2">
    <source>
        <dbReference type="EMBL" id="AEM47668.1"/>
    </source>
</evidence>
<name>G0JS71_9PROT</name>
<reference evidence="2 3" key="1">
    <citation type="journal article" date="2011" name="J. Bacteriol.">
        <title>Draft genome of the psychrotolerant acidophile Acidithiobacillus ferrivorans SS3.</title>
        <authorList>
            <person name="Liljeqvist M."/>
            <person name="Valdes J."/>
            <person name="Holmes D.S."/>
            <person name="Dopson M."/>
        </authorList>
    </citation>
    <scope>NUCLEOTIDE SEQUENCE [LARGE SCALE GENOMIC DNA]</scope>
    <source>
        <strain evidence="2 3">SS3</strain>
    </source>
</reference>
<dbReference type="Gene3D" id="1.20.120.520">
    <property type="entry name" value="nmb1532 protein domain like"/>
    <property type="match status" value="1"/>
</dbReference>
<organism evidence="2 3">
    <name type="scientific">Acidithiobacillus ferrivorans SS3</name>
    <dbReference type="NCBI Taxonomy" id="743299"/>
    <lineage>
        <taxon>Bacteria</taxon>
        <taxon>Pseudomonadati</taxon>
        <taxon>Pseudomonadota</taxon>
        <taxon>Acidithiobacillia</taxon>
        <taxon>Acidithiobacillales</taxon>
        <taxon>Acidithiobacillaceae</taxon>
        <taxon>Acidithiobacillus</taxon>
    </lineage>
</organism>
<dbReference type="KEGG" id="afi:Acife_1526"/>
<gene>
    <name evidence="2" type="ORF">Acife_1526</name>
</gene>
<dbReference type="AlphaFoldDB" id="G0JS71"/>
<evidence type="ECO:0000259" key="1">
    <source>
        <dbReference type="Pfam" id="PF01814"/>
    </source>
</evidence>
<dbReference type="InterPro" id="IPR012312">
    <property type="entry name" value="Hemerythrin-like"/>
</dbReference>
<feature type="domain" description="Hemerythrin-like" evidence="1">
    <location>
        <begin position="165"/>
        <end position="284"/>
    </location>
</feature>
<evidence type="ECO:0000313" key="3">
    <source>
        <dbReference type="Proteomes" id="UP000009220"/>
    </source>
</evidence>
<dbReference type="HOGENOM" id="CLU_073779_0_0_6"/>
<protein>
    <submittedName>
        <fullName evidence="2">Hemerythrin HHE cation binding domain protein</fullName>
    </submittedName>
</protein>
<dbReference type="Proteomes" id="UP000009220">
    <property type="component" value="Chromosome"/>
</dbReference>
<accession>G0JS71</accession>
<dbReference type="Pfam" id="PF01814">
    <property type="entry name" value="Hemerythrin"/>
    <property type="match status" value="1"/>
</dbReference>